<dbReference type="GO" id="GO:0016226">
    <property type="term" value="P:iron-sulfur cluster assembly"/>
    <property type="evidence" value="ECO:0007669"/>
    <property type="project" value="InterPro"/>
</dbReference>
<evidence type="ECO:0000313" key="4">
    <source>
        <dbReference type="Proteomes" id="UP000003980"/>
    </source>
</evidence>
<name>H2C1G3_9CREN</name>
<proteinExistence type="predicted"/>
<protein>
    <submittedName>
        <fullName evidence="3">ATPase involved in chromosome partitioning</fullName>
    </submittedName>
</protein>
<dbReference type="Pfam" id="PF10609">
    <property type="entry name" value="ParA"/>
    <property type="match status" value="1"/>
</dbReference>
<dbReference type="EMBL" id="JH597761">
    <property type="protein sequence ID" value="EHP70084.1"/>
    <property type="molecule type" value="Genomic_DNA"/>
</dbReference>
<dbReference type="SUPFAM" id="SSF52540">
    <property type="entry name" value="P-loop containing nucleoside triphosphate hydrolases"/>
    <property type="match status" value="1"/>
</dbReference>
<organism evidence="3 4">
    <name type="scientific">Metallosphaera yellowstonensis MK1</name>
    <dbReference type="NCBI Taxonomy" id="671065"/>
    <lineage>
        <taxon>Archaea</taxon>
        <taxon>Thermoproteota</taxon>
        <taxon>Thermoprotei</taxon>
        <taxon>Sulfolobales</taxon>
        <taxon>Sulfolobaceae</taxon>
        <taxon>Metallosphaera</taxon>
    </lineage>
</organism>
<gene>
    <name evidence="3" type="ORF">MetMK1DRAFT_00005860</name>
</gene>
<dbReference type="InterPro" id="IPR027417">
    <property type="entry name" value="P-loop_NTPase"/>
</dbReference>
<dbReference type="InterPro" id="IPR033756">
    <property type="entry name" value="YlxH/NBP35"/>
</dbReference>
<dbReference type="HOGENOM" id="CLU_024839_3_0_2"/>
<dbReference type="InterPro" id="IPR044304">
    <property type="entry name" value="NUBPL-like"/>
</dbReference>
<accession>H2C1G3</accession>
<keyword evidence="2" id="KW-0067">ATP-binding</keyword>
<dbReference type="GO" id="GO:0051539">
    <property type="term" value="F:4 iron, 4 sulfur cluster binding"/>
    <property type="evidence" value="ECO:0007669"/>
    <property type="project" value="TreeGrafter"/>
</dbReference>
<evidence type="ECO:0000313" key="3">
    <source>
        <dbReference type="EMBL" id="EHP70084.1"/>
    </source>
</evidence>
<dbReference type="AlphaFoldDB" id="H2C1G3"/>
<sequence length="248" mass="27083">MKPLRTLAAGKLKGKLAIAVMSSKGGVGKSVVSALLANVMSARVKTLLLDLDVHTMASAKLFGLEGRVHQVSKRGLEPFPFGDKLGVITLSGVVKDRWVLLPGANQALTMESLLAYSDMEGWDAVIFDLPPGLGDEVLVLGRVSDYLPLVVTSPSKVSVKVVEYLLKFLSETGKRPVLTVNMAYYQCQGQVVRPFGDGRALKELTERYGVPMVELPIDPELEEFVGRIQEYDGPVLEGVREITRMLER</sequence>
<dbReference type="PANTHER" id="PTHR42961">
    <property type="entry name" value="IRON-SULFUR PROTEIN NUBPL"/>
    <property type="match status" value="1"/>
</dbReference>
<dbReference type="RefSeq" id="WP_009070479.1">
    <property type="nucleotide sequence ID" value="NZ_JH597761.1"/>
</dbReference>
<reference evidence="3 4" key="1">
    <citation type="submission" date="2012-01" db="EMBL/GenBank/DDBJ databases">
        <title>Improved High-Quality Draft sequence of Metallosphaera yellowstonensis MK1.</title>
        <authorList>
            <consortium name="US DOE Joint Genome Institute"/>
            <person name="Lucas S."/>
            <person name="Han J."/>
            <person name="Cheng J.-F."/>
            <person name="Goodwin L."/>
            <person name="Pitluck S."/>
            <person name="Peters L."/>
            <person name="Teshima H."/>
            <person name="Detter J.C."/>
            <person name="Han C."/>
            <person name="Tapia R."/>
            <person name="Land M."/>
            <person name="Hauser L."/>
            <person name="Kyrpides N."/>
            <person name="Kozubal M."/>
            <person name="Macur R.E."/>
            <person name="Jay Z."/>
            <person name="Inskeep W."/>
            <person name="Woyke T."/>
        </authorList>
    </citation>
    <scope>NUCLEOTIDE SEQUENCE [LARGE SCALE GENOMIC DNA]</scope>
    <source>
        <strain evidence="3 4">MK1</strain>
    </source>
</reference>
<dbReference type="OrthoDB" id="85513at2157"/>
<evidence type="ECO:0000256" key="1">
    <source>
        <dbReference type="ARBA" id="ARBA00022741"/>
    </source>
</evidence>
<dbReference type="GO" id="GO:0005524">
    <property type="term" value="F:ATP binding"/>
    <property type="evidence" value="ECO:0007669"/>
    <property type="project" value="UniProtKB-KW"/>
</dbReference>
<keyword evidence="1" id="KW-0547">Nucleotide-binding</keyword>
<evidence type="ECO:0000256" key="2">
    <source>
        <dbReference type="ARBA" id="ARBA00022840"/>
    </source>
</evidence>
<dbReference type="Proteomes" id="UP000003980">
    <property type="component" value="Unassembled WGS sequence"/>
</dbReference>
<dbReference type="STRING" id="671065.MetMK1DRAFT_00005860"/>
<dbReference type="Gene3D" id="3.40.50.300">
    <property type="entry name" value="P-loop containing nucleotide triphosphate hydrolases"/>
    <property type="match status" value="1"/>
</dbReference>
<keyword evidence="4" id="KW-1185">Reference proteome</keyword>
<dbReference type="eggNOG" id="arCOG00585">
    <property type="taxonomic scope" value="Archaea"/>
</dbReference>
<dbReference type="PANTHER" id="PTHR42961:SF2">
    <property type="entry name" value="IRON-SULFUR PROTEIN NUBPL"/>
    <property type="match status" value="1"/>
</dbReference>